<evidence type="ECO:0000313" key="9">
    <source>
        <dbReference type="EMBL" id="CCC67071.1"/>
    </source>
</evidence>
<dbReference type="PRINTS" id="PR00617">
    <property type="entry name" value="COPPERFIST"/>
</dbReference>
<dbReference type="FunCoup" id="G0V6H8">
    <property type="interactions" value="617"/>
</dbReference>
<dbReference type="InterPro" id="IPR051763">
    <property type="entry name" value="Copper_Homeo_Regul"/>
</dbReference>
<dbReference type="SMART" id="SM00412">
    <property type="entry name" value="Cu_FIST"/>
    <property type="match status" value="1"/>
</dbReference>
<dbReference type="OrthoDB" id="5600085at2759"/>
<evidence type="ECO:0000256" key="5">
    <source>
        <dbReference type="ARBA" id="ARBA00023015"/>
    </source>
</evidence>
<dbReference type="Gene3D" id="3.90.430.10">
    <property type="entry name" value="Copper fist DNA-binding domain"/>
    <property type="match status" value="1"/>
</dbReference>
<dbReference type="InParanoid" id="G0V6H8"/>
<dbReference type="GO" id="GO:0000978">
    <property type="term" value="F:RNA polymerase II cis-regulatory region sequence-specific DNA binding"/>
    <property type="evidence" value="ECO:0007669"/>
    <property type="project" value="TreeGrafter"/>
</dbReference>
<keyword evidence="7" id="KW-0539">Nucleus</keyword>
<accession>G0V6H8</accession>
<evidence type="ECO:0000256" key="1">
    <source>
        <dbReference type="ARBA" id="ARBA00004123"/>
    </source>
</evidence>
<dbReference type="PANTHER" id="PTHR28088:SF5">
    <property type="entry name" value="TRANSCRIPTIONAL ACTIVATOR HAA1-RELATED"/>
    <property type="match status" value="1"/>
</dbReference>
<dbReference type="InterPro" id="IPR036395">
    <property type="entry name" value="Cu_fist_DNA-bd_dom_sf"/>
</dbReference>
<evidence type="ECO:0000259" key="8">
    <source>
        <dbReference type="PROSITE" id="PS50073"/>
    </source>
</evidence>
<keyword evidence="2" id="KW-0479">Metal-binding</keyword>
<dbReference type="eggNOG" id="ENOG502S7CA">
    <property type="taxonomic scope" value="Eukaryota"/>
</dbReference>
<dbReference type="PROSITE" id="PS50073">
    <property type="entry name" value="COPPER_FIST_2"/>
    <property type="match status" value="1"/>
</dbReference>
<dbReference type="GO" id="GO:0006878">
    <property type="term" value="P:intracellular copper ion homeostasis"/>
    <property type="evidence" value="ECO:0007669"/>
    <property type="project" value="TreeGrafter"/>
</dbReference>
<sequence>MIMLNGEKYACDLCIRGHRSSSCNHRDRQLTKLKPKGRPSTTCMHCKEMRKVKNVNPSGGCPCGKIQNSKNENELKVLKKAAAGCTCLTGGTCRCHIKRRRAKNEDQSPISTTQTTDSSVDNLYDDLISGPILLDDVLTPIFDDASPTMSGSVQQGSIKNLSPIDEFLIDPKTPLTVISDDEQNSDLSSAIKNESSMADIIKQFAESDLQDVNGLTPTDLLQPNGEEVSLLMTKTEPQLNNGDDKIQNPKENEDDLFMDLLDLNNLPEINQYDYDSLNIAPNLALNNSTPS</sequence>
<dbReference type="SUPFAM" id="SSF57879">
    <property type="entry name" value="Zinc domain conserved in yeast copper-regulated transcription factors"/>
    <property type="match status" value="1"/>
</dbReference>
<dbReference type="GeneID" id="96900555"/>
<keyword evidence="3" id="KW-0862">Zinc</keyword>
<protein>
    <recommendedName>
        <fullName evidence="8">Copper-fist domain-containing protein</fullName>
    </recommendedName>
</protein>
<dbReference type="PROSITE" id="PS01119">
    <property type="entry name" value="COPPER_FIST_1"/>
    <property type="match status" value="1"/>
</dbReference>
<name>G0V6H8_NAUCA</name>
<proteinExistence type="predicted"/>
<evidence type="ECO:0000313" key="10">
    <source>
        <dbReference type="Proteomes" id="UP000001640"/>
    </source>
</evidence>
<gene>
    <name evidence="9" type="primary">NCAS0A05130</name>
    <name evidence="9" type="ordered locus">NCAS_0A05130</name>
</gene>
<evidence type="ECO:0000256" key="3">
    <source>
        <dbReference type="ARBA" id="ARBA00022833"/>
    </source>
</evidence>
<dbReference type="Proteomes" id="UP000001640">
    <property type="component" value="Chromosome 1"/>
</dbReference>
<keyword evidence="5" id="KW-0805">Transcription regulation</keyword>
<dbReference type="EMBL" id="HE576752">
    <property type="protein sequence ID" value="CCC67071.1"/>
    <property type="molecule type" value="Genomic_DNA"/>
</dbReference>
<dbReference type="GO" id="GO:0005634">
    <property type="term" value="C:nucleus"/>
    <property type="evidence" value="ECO:0007669"/>
    <property type="project" value="UniProtKB-SubCell"/>
</dbReference>
<organism evidence="9 10">
    <name type="scientific">Naumovozyma castellii</name>
    <name type="common">Yeast</name>
    <name type="synonym">Saccharomyces castellii</name>
    <dbReference type="NCBI Taxonomy" id="27288"/>
    <lineage>
        <taxon>Eukaryota</taxon>
        <taxon>Fungi</taxon>
        <taxon>Dikarya</taxon>
        <taxon>Ascomycota</taxon>
        <taxon>Saccharomycotina</taxon>
        <taxon>Saccharomycetes</taxon>
        <taxon>Saccharomycetales</taxon>
        <taxon>Saccharomycetaceae</taxon>
        <taxon>Naumovozyma</taxon>
    </lineage>
</organism>
<dbReference type="InterPro" id="IPR001083">
    <property type="entry name" value="Cu_fist_DNA-bd_dom"/>
</dbReference>
<keyword evidence="4" id="KW-0186">Copper</keyword>
<evidence type="ECO:0000256" key="7">
    <source>
        <dbReference type="ARBA" id="ARBA00023242"/>
    </source>
</evidence>
<dbReference type="PANTHER" id="PTHR28088">
    <property type="entry name" value="TRANSCRIPTIONAL ACTIVATOR HAA1-RELATED"/>
    <property type="match status" value="1"/>
</dbReference>
<reference key="2">
    <citation type="submission" date="2011-08" db="EMBL/GenBank/DDBJ databases">
        <title>Genome sequence of Naumovozyma castellii.</title>
        <authorList>
            <person name="Gordon J.L."/>
            <person name="Armisen D."/>
            <person name="Proux-Wera E."/>
            <person name="OhEigeartaigh S.S."/>
            <person name="Byrne K.P."/>
            <person name="Wolfe K.H."/>
        </authorList>
    </citation>
    <scope>NUCLEOTIDE SEQUENCE</scope>
    <source>
        <strain>Type strain:CBS 4309</strain>
    </source>
</reference>
<dbReference type="RefSeq" id="XP_003673457.1">
    <property type="nucleotide sequence ID" value="XM_003673409.1"/>
</dbReference>
<dbReference type="SMART" id="SM01090">
    <property type="entry name" value="Copper-fist"/>
    <property type="match status" value="1"/>
</dbReference>
<dbReference type="AlphaFoldDB" id="G0V6H8"/>
<feature type="domain" description="Copper-fist" evidence="8">
    <location>
        <begin position="1"/>
        <end position="40"/>
    </location>
</feature>
<dbReference type="GO" id="GO:0005507">
    <property type="term" value="F:copper ion binding"/>
    <property type="evidence" value="ECO:0007669"/>
    <property type="project" value="InterPro"/>
</dbReference>
<dbReference type="GO" id="GO:0045944">
    <property type="term" value="P:positive regulation of transcription by RNA polymerase II"/>
    <property type="evidence" value="ECO:0007669"/>
    <property type="project" value="TreeGrafter"/>
</dbReference>
<evidence type="ECO:0000256" key="4">
    <source>
        <dbReference type="ARBA" id="ARBA00023008"/>
    </source>
</evidence>
<evidence type="ECO:0000256" key="6">
    <source>
        <dbReference type="ARBA" id="ARBA00023163"/>
    </source>
</evidence>
<dbReference type="KEGG" id="ncs:NCAS_0A05130"/>
<keyword evidence="6" id="KW-0804">Transcription</keyword>
<reference evidence="9 10" key="1">
    <citation type="journal article" date="2011" name="Proc. Natl. Acad. Sci. U.S.A.">
        <title>Evolutionary erosion of yeast sex chromosomes by mating-type switching accidents.</title>
        <authorList>
            <person name="Gordon J.L."/>
            <person name="Armisen D."/>
            <person name="Proux-Wera E."/>
            <person name="Oheigeartaigh S.S."/>
            <person name="Byrne K.P."/>
            <person name="Wolfe K.H."/>
        </authorList>
    </citation>
    <scope>NUCLEOTIDE SEQUENCE [LARGE SCALE GENOMIC DNA]</scope>
    <source>
        <strain evidence="10">ATCC 76901 / BCRC 22586 / CBS 4309 / NBRC 1992 / NRRL Y-12630</strain>
    </source>
</reference>
<dbReference type="HOGENOM" id="CLU_956736_0_0_1"/>
<comment type="subcellular location">
    <subcellularLocation>
        <location evidence="1">Nucleus</location>
    </subcellularLocation>
</comment>
<dbReference type="FunFam" id="3.90.430.10:FF:000001">
    <property type="entry name" value="Copper fist DNA-binding protein"/>
    <property type="match status" value="1"/>
</dbReference>
<dbReference type="Pfam" id="PF00649">
    <property type="entry name" value="Copper-fist"/>
    <property type="match status" value="1"/>
</dbReference>
<keyword evidence="10" id="KW-1185">Reference proteome</keyword>
<dbReference type="GO" id="GO:0006879">
    <property type="term" value="P:intracellular iron ion homeostasis"/>
    <property type="evidence" value="ECO:0007669"/>
    <property type="project" value="TreeGrafter"/>
</dbReference>
<dbReference type="GO" id="GO:0000981">
    <property type="term" value="F:DNA-binding transcription factor activity, RNA polymerase II-specific"/>
    <property type="evidence" value="ECO:0007669"/>
    <property type="project" value="TreeGrafter"/>
</dbReference>
<evidence type="ECO:0000256" key="2">
    <source>
        <dbReference type="ARBA" id="ARBA00022723"/>
    </source>
</evidence>
<dbReference type="STRING" id="1064592.G0V6H8"/>